<dbReference type="Proteomes" id="UP000253817">
    <property type="component" value="Unassembled WGS sequence"/>
</dbReference>
<dbReference type="AlphaFoldDB" id="A0A3N0IV33"/>
<accession>A0A3N0IV33</accession>
<feature type="transmembrane region" description="Helical" evidence="1">
    <location>
        <begin position="84"/>
        <end position="106"/>
    </location>
</feature>
<evidence type="ECO:0000256" key="1">
    <source>
        <dbReference type="SAM" id="Phobius"/>
    </source>
</evidence>
<dbReference type="EMBL" id="QICC01000090">
    <property type="protein sequence ID" value="RNM40320.1"/>
    <property type="molecule type" value="Genomic_DNA"/>
</dbReference>
<keyword evidence="1" id="KW-0472">Membrane</keyword>
<reference evidence="3" key="3">
    <citation type="journal article" date="2019" name="Microbiol. Resour. Announc.">
        <title>Draft Genome Sequences of Type Strains of Gordonibacter faecihominis, Paraeggerthella hongkongensis, Parvibacter caecicola,Slackia equolifaciens, Slackia faecicanis, and Slackia isoflavoniconvertens.</title>
        <authorList>
            <person name="Danylec N."/>
            <person name="Stoll D.A."/>
            <person name="Dotsch A."/>
            <person name="Huch M."/>
        </authorList>
    </citation>
    <scope>NUCLEOTIDE SEQUENCE</scope>
    <source>
        <strain evidence="3">DSM 16107</strain>
    </source>
</reference>
<reference evidence="5" key="2">
    <citation type="submission" date="2018-05" db="EMBL/GenBank/DDBJ databases">
        <title>Genome Sequencing of selected type strains of the family Eggerthellaceae.</title>
        <authorList>
            <person name="Danylec N."/>
            <person name="Stoll D.A."/>
            <person name="Doetsch A."/>
            <person name="Huch M."/>
        </authorList>
    </citation>
    <scope>NUCLEOTIDE SEQUENCE [LARGE SCALE GENOMIC DNA]</scope>
    <source>
        <strain evidence="5">DSM 16107</strain>
    </source>
</reference>
<proteinExistence type="predicted"/>
<dbReference type="RefSeq" id="WP_114546236.1">
    <property type="nucleotide sequence ID" value="NZ_CALJMG010000050.1"/>
</dbReference>
<dbReference type="Proteomes" id="UP000270112">
    <property type="component" value="Unassembled WGS sequence"/>
</dbReference>
<name>A0A3N0IV33_9ACTN</name>
<keyword evidence="1" id="KW-0812">Transmembrane</keyword>
<feature type="transmembrane region" description="Helical" evidence="1">
    <location>
        <begin position="126"/>
        <end position="144"/>
    </location>
</feature>
<keyword evidence="1" id="KW-1133">Transmembrane helix</keyword>
<evidence type="ECO:0000313" key="5">
    <source>
        <dbReference type="Proteomes" id="UP000270112"/>
    </source>
</evidence>
<organism evidence="3 5">
    <name type="scientific">Eggerthella sinensis</name>
    <dbReference type="NCBI Taxonomy" id="242230"/>
    <lineage>
        <taxon>Bacteria</taxon>
        <taxon>Bacillati</taxon>
        <taxon>Actinomycetota</taxon>
        <taxon>Coriobacteriia</taxon>
        <taxon>Eggerthellales</taxon>
        <taxon>Eggerthellaceae</taxon>
        <taxon>Eggerthella</taxon>
    </lineage>
</organism>
<keyword evidence="4" id="KW-1185">Reference proteome</keyword>
<comment type="caution">
    <text evidence="3">The sequence shown here is derived from an EMBL/GenBank/DDBJ whole genome shotgun (WGS) entry which is preliminary data.</text>
</comment>
<sequence length="145" mass="15770">MEIARLIIGAVLLVVAAALAVQLWNGRWLFLIAKPDKTKKGTFYPEGTMKTGQRAAWVMVTCFAVVATLMAYEMGVMTGVPVFVQTASILSNVALVAFCLCLLWTLFSGRKDQSYQDRFKGGGTRLILLLLGSCAVMTLVSLLFA</sequence>
<protein>
    <submittedName>
        <fullName evidence="3">Lipocalin</fullName>
    </submittedName>
</protein>
<evidence type="ECO:0000313" key="2">
    <source>
        <dbReference type="EMBL" id="RDB68927.1"/>
    </source>
</evidence>
<dbReference type="OrthoDB" id="3174854at2"/>
<feature type="transmembrane region" description="Helical" evidence="1">
    <location>
        <begin position="6"/>
        <end position="33"/>
    </location>
</feature>
<feature type="transmembrane region" description="Helical" evidence="1">
    <location>
        <begin position="54"/>
        <end position="72"/>
    </location>
</feature>
<evidence type="ECO:0000313" key="3">
    <source>
        <dbReference type="EMBL" id="RNM40320.1"/>
    </source>
</evidence>
<reference evidence="2 4" key="1">
    <citation type="journal article" date="2018" name="Elife">
        <title>Discovery and characterization of a prevalent human gut bacterial enzyme sufficient for the inactivation of a family of plant toxins.</title>
        <authorList>
            <person name="Koppel N."/>
            <person name="Bisanz J.E."/>
            <person name="Pandelia M.E."/>
            <person name="Turnbaugh P.J."/>
            <person name="Balskus E.P."/>
        </authorList>
    </citation>
    <scope>NUCLEOTIDE SEQUENCE [LARGE SCALE GENOMIC DNA]</scope>
    <source>
        <strain evidence="2 4">DSM 16107</strain>
    </source>
</reference>
<dbReference type="EMBL" id="PPTT01000012">
    <property type="protein sequence ID" value="RDB68927.1"/>
    <property type="molecule type" value="Genomic_DNA"/>
</dbReference>
<evidence type="ECO:0000313" key="4">
    <source>
        <dbReference type="Proteomes" id="UP000253817"/>
    </source>
</evidence>
<gene>
    <name evidence="2" type="ORF">C1876_08205</name>
    <name evidence="3" type="ORF">DMP09_14890</name>
</gene>